<dbReference type="PANTHER" id="PTHR43774:SF1">
    <property type="entry name" value="PEPTIDE METHIONINE SULFOXIDE REDUCTASE MSRA 2"/>
    <property type="match status" value="1"/>
</dbReference>
<comment type="function">
    <text evidence="4">Has an important function as a repair enzyme for proteins that have been inactivated by oxidation. Catalyzes the reversible oxidation-reduction of methionine sulfoxide in proteins to methionine.</text>
</comment>
<gene>
    <name evidence="4 7" type="primary">msrA</name>
    <name evidence="7" type="ORF">KGQ91_15665</name>
</gene>
<dbReference type="InterPro" id="IPR002569">
    <property type="entry name" value="Met_Sox_Rdtase_MsrA_dom"/>
</dbReference>
<comment type="catalytic activity">
    <reaction evidence="3 4">
        <text>[thioredoxin]-disulfide + L-methionine + H2O = L-methionine (S)-S-oxide + [thioredoxin]-dithiol</text>
        <dbReference type="Rhea" id="RHEA:19993"/>
        <dbReference type="Rhea" id="RHEA-COMP:10698"/>
        <dbReference type="Rhea" id="RHEA-COMP:10700"/>
        <dbReference type="ChEBI" id="CHEBI:15377"/>
        <dbReference type="ChEBI" id="CHEBI:29950"/>
        <dbReference type="ChEBI" id="CHEBI:50058"/>
        <dbReference type="ChEBI" id="CHEBI:57844"/>
        <dbReference type="ChEBI" id="CHEBI:58772"/>
        <dbReference type="EC" id="1.8.4.11"/>
    </reaction>
</comment>
<dbReference type="Gene3D" id="3.30.1060.10">
    <property type="entry name" value="Peptide methionine sulphoxide reductase MsrA"/>
    <property type="match status" value="1"/>
</dbReference>
<feature type="active site" evidence="4">
    <location>
        <position position="33"/>
    </location>
</feature>
<evidence type="ECO:0000259" key="6">
    <source>
        <dbReference type="Pfam" id="PF01625"/>
    </source>
</evidence>
<dbReference type="HAMAP" id="MF_01401">
    <property type="entry name" value="MsrA"/>
    <property type="match status" value="1"/>
</dbReference>
<feature type="domain" description="Peptide methionine sulphoxide reductase MsrA" evidence="6">
    <location>
        <begin position="27"/>
        <end position="175"/>
    </location>
</feature>
<dbReference type="NCBIfam" id="TIGR00401">
    <property type="entry name" value="msrA"/>
    <property type="match status" value="1"/>
</dbReference>
<dbReference type="EMBL" id="JAGXFD010000002">
    <property type="protein sequence ID" value="MBZ9569107.1"/>
    <property type="molecule type" value="Genomic_DNA"/>
</dbReference>
<organism evidence="7 8">
    <name type="scientific">Modicisalibacter tunisiensis</name>
    <dbReference type="NCBI Taxonomy" id="390637"/>
    <lineage>
        <taxon>Bacteria</taxon>
        <taxon>Pseudomonadati</taxon>
        <taxon>Pseudomonadota</taxon>
        <taxon>Gammaproteobacteria</taxon>
        <taxon>Oceanospirillales</taxon>
        <taxon>Halomonadaceae</taxon>
        <taxon>Modicisalibacter</taxon>
    </lineage>
</organism>
<dbReference type="Proteomes" id="UP001319883">
    <property type="component" value="Unassembled WGS sequence"/>
</dbReference>
<accession>A0ABS7X502</accession>
<name>A0ABS7X502_9GAMM</name>
<feature type="chain" id="PRO_5045679380" description="Peptide methionine sulfoxide reductase MsrA" evidence="5">
    <location>
        <begin position="22"/>
        <end position="200"/>
    </location>
</feature>
<reference evidence="7 8" key="1">
    <citation type="submission" date="2021-05" db="EMBL/GenBank/DDBJ databases">
        <title>Petroleum and Energy Research Collection (APPE): ex situ preservation of microbial diversity associated with the oil industry and exploitation of its biotechnological potential.</title>
        <authorList>
            <person name="Paixao C.T.M."/>
            <person name="Gomes M.B."/>
            <person name="Oliveira V.M."/>
        </authorList>
    </citation>
    <scope>NUCLEOTIDE SEQUENCE [LARGE SCALE GENOMIC DNA]</scope>
    <source>
        <strain evidence="7 8">LIT2</strain>
    </source>
</reference>
<dbReference type="PANTHER" id="PTHR43774">
    <property type="entry name" value="PEPTIDE METHIONINE SULFOXIDE REDUCTASE"/>
    <property type="match status" value="1"/>
</dbReference>
<dbReference type="SUPFAM" id="SSF55068">
    <property type="entry name" value="Peptide methionine sulfoxide reductase"/>
    <property type="match status" value="1"/>
</dbReference>
<dbReference type="RefSeq" id="WP_163648410.1">
    <property type="nucleotide sequence ID" value="NZ_JAGXFC010000001.1"/>
</dbReference>
<keyword evidence="1 4" id="KW-0560">Oxidoreductase</keyword>
<proteinExistence type="inferred from homology"/>
<evidence type="ECO:0000256" key="1">
    <source>
        <dbReference type="ARBA" id="ARBA00023002"/>
    </source>
</evidence>
<dbReference type="GO" id="GO:0008113">
    <property type="term" value="F:peptide-methionine (S)-S-oxide reductase activity"/>
    <property type="evidence" value="ECO:0007669"/>
    <property type="project" value="UniProtKB-EC"/>
</dbReference>
<keyword evidence="5" id="KW-0732">Signal</keyword>
<comment type="similarity">
    <text evidence="4">Belongs to the MsrA Met sulfoxide reductase family.</text>
</comment>
<comment type="catalytic activity">
    <reaction evidence="2 4">
        <text>L-methionyl-[protein] + [thioredoxin]-disulfide + H2O = L-methionyl-(S)-S-oxide-[protein] + [thioredoxin]-dithiol</text>
        <dbReference type="Rhea" id="RHEA:14217"/>
        <dbReference type="Rhea" id="RHEA-COMP:10698"/>
        <dbReference type="Rhea" id="RHEA-COMP:10700"/>
        <dbReference type="Rhea" id="RHEA-COMP:12313"/>
        <dbReference type="Rhea" id="RHEA-COMP:12315"/>
        <dbReference type="ChEBI" id="CHEBI:15377"/>
        <dbReference type="ChEBI" id="CHEBI:16044"/>
        <dbReference type="ChEBI" id="CHEBI:29950"/>
        <dbReference type="ChEBI" id="CHEBI:44120"/>
        <dbReference type="ChEBI" id="CHEBI:50058"/>
        <dbReference type="EC" id="1.8.4.11"/>
    </reaction>
</comment>
<dbReference type="EC" id="1.8.4.11" evidence="4"/>
<evidence type="ECO:0000256" key="2">
    <source>
        <dbReference type="ARBA" id="ARBA00047806"/>
    </source>
</evidence>
<comment type="caution">
    <text evidence="7">The sequence shown here is derived from an EMBL/GenBank/DDBJ whole genome shotgun (WGS) entry which is preliminary data.</text>
</comment>
<evidence type="ECO:0000313" key="7">
    <source>
        <dbReference type="EMBL" id="MBZ9569107.1"/>
    </source>
</evidence>
<sequence length="200" mass="22438">MRLATLTLLLVLVAGSLPAQAGETRIATFAGGCFWCVEEAFDQVDGVVSTTSGYTGGDQRNPTYQQVSAGGTGHAEAVKVVYDPQQVDYATLLQAFWHNIDPFAENRQFCDVGSQYRSAIFYHDEQQKQLAEQSRDALAKRFDRPIKTQIVPAGDFWAAETYHQDYYRKNPIRYHFYKAGCGREARLKEIWGDQAGRPGE</sequence>
<dbReference type="InterPro" id="IPR036509">
    <property type="entry name" value="Met_Sox_Rdtase_MsrA_sf"/>
</dbReference>
<feature type="signal peptide" evidence="5">
    <location>
        <begin position="1"/>
        <end position="21"/>
    </location>
</feature>
<evidence type="ECO:0000256" key="5">
    <source>
        <dbReference type="SAM" id="SignalP"/>
    </source>
</evidence>
<evidence type="ECO:0000256" key="3">
    <source>
        <dbReference type="ARBA" id="ARBA00048782"/>
    </source>
</evidence>
<protein>
    <recommendedName>
        <fullName evidence="4">Peptide methionine sulfoxide reductase MsrA</fullName>
        <shortName evidence="4">Protein-methionine-S-oxide reductase</shortName>
        <ecNumber evidence="4">1.8.4.11</ecNumber>
    </recommendedName>
    <alternativeName>
        <fullName evidence="4">Peptide-methionine (S)-S-oxide reductase</fullName>
        <shortName evidence="4">Peptide Met(O) reductase</shortName>
    </alternativeName>
</protein>
<evidence type="ECO:0000313" key="8">
    <source>
        <dbReference type="Proteomes" id="UP001319883"/>
    </source>
</evidence>
<dbReference type="Pfam" id="PF01625">
    <property type="entry name" value="PMSR"/>
    <property type="match status" value="1"/>
</dbReference>
<evidence type="ECO:0000256" key="4">
    <source>
        <dbReference type="HAMAP-Rule" id="MF_01401"/>
    </source>
</evidence>
<keyword evidence="8" id="KW-1185">Reference proteome</keyword>